<proteinExistence type="inferred from homology"/>
<comment type="similarity">
    <text evidence="2">Belongs to the YkuD family.</text>
</comment>
<gene>
    <name evidence="10" type="ORF">GCM10022276_26480</name>
</gene>
<evidence type="ECO:0000256" key="4">
    <source>
        <dbReference type="ARBA" id="ARBA00022960"/>
    </source>
</evidence>
<sequence>MISSRRQCTGFAPVHFTFKAAAAAAGLVLAAAPLSAAHAAPAPTVAKAAPVRLGQSVDDFYRLRQGAPLWLATKAGDAADQLISLLSSASLDGLDPEKYHVAGLQHAVELARAGKPKDVASADRMLSEAFVAYVNDTRRDPGLGILYVDPSLKPVPPSALAALIGASNAPSLSGYLRQLGWMNPIYGELRQALSNHTFASDKERQLLTVNLERARTLPAGKQRYILVNAAQQRLYTYEDGKQADSMVVVVGKPKYPTPMMTAYVRFASLNPYWFVPPDLAAERIAPKVVKQGMKYLDDLGYQVLSDWTADAQIIDPKTVDWKAVAAGKAEVLMRQLPGPHNSMGRMKFMFPNEAGVYLHDNPERELFTEASRLYSGGCVRLEDAARLGRWLFGRDLDWESASTEEMVPLKNPVPVYITYLTAMPASDGSSIAYFDDVYGRDAARLAKSQSDAGAVISVSR</sequence>
<dbReference type="InterPro" id="IPR052905">
    <property type="entry name" value="LD-transpeptidase_YkuD-like"/>
</dbReference>
<organism evidence="10 11">
    <name type="scientific">Sphingomonas limnosediminicola</name>
    <dbReference type="NCBI Taxonomy" id="940133"/>
    <lineage>
        <taxon>Bacteria</taxon>
        <taxon>Pseudomonadati</taxon>
        <taxon>Pseudomonadota</taxon>
        <taxon>Alphaproteobacteria</taxon>
        <taxon>Sphingomonadales</taxon>
        <taxon>Sphingomonadaceae</taxon>
        <taxon>Sphingomonas</taxon>
    </lineage>
</organism>
<comment type="pathway">
    <text evidence="1 7">Cell wall biogenesis; peptidoglycan biosynthesis.</text>
</comment>
<feature type="active site" description="Nucleophile" evidence="7">
    <location>
        <position position="378"/>
    </location>
</feature>
<keyword evidence="11" id="KW-1185">Reference proteome</keyword>
<evidence type="ECO:0000256" key="8">
    <source>
        <dbReference type="SAM" id="SignalP"/>
    </source>
</evidence>
<dbReference type="Pfam" id="PF20142">
    <property type="entry name" value="Scaffold"/>
    <property type="match status" value="1"/>
</dbReference>
<protein>
    <recommendedName>
        <fullName evidence="9">L,D-TPase catalytic domain-containing protein</fullName>
    </recommendedName>
</protein>
<accession>A0ABP7LQN5</accession>
<feature type="active site" description="Proton donor/acceptor" evidence="7">
    <location>
        <position position="359"/>
    </location>
</feature>
<dbReference type="InterPro" id="IPR045380">
    <property type="entry name" value="LD_TPept_scaffold_dom"/>
</dbReference>
<dbReference type="CDD" id="cd16913">
    <property type="entry name" value="YkuD_like"/>
    <property type="match status" value="1"/>
</dbReference>
<dbReference type="InterPro" id="IPR038063">
    <property type="entry name" value="Transpep_catalytic_dom"/>
</dbReference>
<dbReference type="PANTHER" id="PTHR41533:SF1">
    <property type="entry name" value="L,D-TRANSPEPTIDASE YCBB-RELATED"/>
    <property type="match status" value="1"/>
</dbReference>
<evidence type="ECO:0000256" key="6">
    <source>
        <dbReference type="ARBA" id="ARBA00023316"/>
    </source>
</evidence>
<dbReference type="InterPro" id="IPR005490">
    <property type="entry name" value="LD_TPept_cat_dom"/>
</dbReference>
<evidence type="ECO:0000256" key="5">
    <source>
        <dbReference type="ARBA" id="ARBA00022984"/>
    </source>
</evidence>
<comment type="caution">
    <text evidence="10">The sequence shown here is derived from an EMBL/GenBank/DDBJ whole genome shotgun (WGS) entry which is preliminary data.</text>
</comment>
<evidence type="ECO:0000256" key="3">
    <source>
        <dbReference type="ARBA" id="ARBA00022679"/>
    </source>
</evidence>
<dbReference type="RefSeq" id="WP_344700172.1">
    <property type="nucleotide sequence ID" value="NZ_BAABBM010000001.1"/>
</dbReference>
<evidence type="ECO:0000256" key="2">
    <source>
        <dbReference type="ARBA" id="ARBA00005992"/>
    </source>
</evidence>
<dbReference type="Gene3D" id="2.40.440.10">
    <property type="entry name" value="L,D-transpeptidase catalytic domain-like"/>
    <property type="match status" value="1"/>
</dbReference>
<dbReference type="PANTHER" id="PTHR41533">
    <property type="entry name" value="L,D-TRANSPEPTIDASE HI_1667-RELATED"/>
    <property type="match status" value="1"/>
</dbReference>
<evidence type="ECO:0000259" key="9">
    <source>
        <dbReference type="PROSITE" id="PS52029"/>
    </source>
</evidence>
<keyword evidence="5 7" id="KW-0573">Peptidoglycan synthesis</keyword>
<evidence type="ECO:0000256" key="7">
    <source>
        <dbReference type="PROSITE-ProRule" id="PRU01373"/>
    </source>
</evidence>
<reference evidence="11" key="1">
    <citation type="journal article" date="2019" name="Int. J. Syst. Evol. Microbiol.">
        <title>The Global Catalogue of Microorganisms (GCM) 10K type strain sequencing project: providing services to taxonomists for standard genome sequencing and annotation.</title>
        <authorList>
            <consortium name="The Broad Institute Genomics Platform"/>
            <consortium name="The Broad Institute Genome Sequencing Center for Infectious Disease"/>
            <person name="Wu L."/>
            <person name="Ma J."/>
        </authorList>
    </citation>
    <scope>NUCLEOTIDE SEQUENCE [LARGE SCALE GENOMIC DNA]</scope>
    <source>
        <strain evidence="11">JCM 17543</strain>
    </source>
</reference>
<keyword evidence="8" id="KW-0732">Signal</keyword>
<dbReference type="Proteomes" id="UP001500827">
    <property type="component" value="Unassembled WGS sequence"/>
</dbReference>
<evidence type="ECO:0000313" key="11">
    <source>
        <dbReference type="Proteomes" id="UP001500827"/>
    </source>
</evidence>
<dbReference type="PROSITE" id="PS52029">
    <property type="entry name" value="LD_TPASE"/>
    <property type="match status" value="1"/>
</dbReference>
<dbReference type="Pfam" id="PF03734">
    <property type="entry name" value="YkuD"/>
    <property type="match status" value="1"/>
</dbReference>
<name>A0ABP7LQN5_9SPHN</name>
<dbReference type="EMBL" id="BAABBM010000001">
    <property type="protein sequence ID" value="GAA3906683.1"/>
    <property type="molecule type" value="Genomic_DNA"/>
</dbReference>
<evidence type="ECO:0000313" key="10">
    <source>
        <dbReference type="EMBL" id="GAA3906683.1"/>
    </source>
</evidence>
<keyword evidence="3" id="KW-0808">Transferase</keyword>
<feature type="domain" description="L,D-TPase catalytic" evidence="9">
    <location>
        <begin position="223"/>
        <end position="416"/>
    </location>
</feature>
<evidence type="ECO:0000256" key="1">
    <source>
        <dbReference type="ARBA" id="ARBA00004752"/>
    </source>
</evidence>
<feature type="signal peptide" evidence="8">
    <location>
        <begin position="1"/>
        <end position="39"/>
    </location>
</feature>
<dbReference type="SUPFAM" id="SSF141523">
    <property type="entry name" value="L,D-transpeptidase catalytic domain-like"/>
    <property type="match status" value="1"/>
</dbReference>
<keyword evidence="4 7" id="KW-0133">Cell shape</keyword>
<keyword evidence="6 7" id="KW-0961">Cell wall biogenesis/degradation</keyword>
<feature type="chain" id="PRO_5047006421" description="L,D-TPase catalytic domain-containing protein" evidence="8">
    <location>
        <begin position="40"/>
        <end position="460"/>
    </location>
</feature>